<gene>
    <name evidence="1" type="ORF">TPC1_31168</name>
</gene>
<evidence type="ECO:0000313" key="1">
    <source>
        <dbReference type="EMBL" id="JAP89337.1"/>
    </source>
</evidence>
<proteinExistence type="predicted"/>
<accession>A0A146JXV0</accession>
<organism evidence="1">
    <name type="scientific">Trepomonas sp. PC1</name>
    <dbReference type="NCBI Taxonomy" id="1076344"/>
    <lineage>
        <taxon>Eukaryota</taxon>
        <taxon>Metamonada</taxon>
        <taxon>Diplomonadida</taxon>
        <taxon>Hexamitidae</taxon>
        <taxon>Hexamitinae</taxon>
        <taxon>Trepomonas</taxon>
    </lineage>
</organism>
<dbReference type="EMBL" id="GDID01007269">
    <property type="protein sequence ID" value="JAP89337.1"/>
    <property type="molecule type" value="Transcribed_RNA"/>
</dbReference>
<protein>
    <submittedName>
        <fullName evidence="1">Uncharacterized protein</fullName>
    </submittedName>
</protein>
<name>A0A146JXV0_9EUKA</name>
<feature type="non-terminal residue" evidence="1">
    <location>
        <position position="1"/>
    </location>
</feature>
<sequence length="401" mass="46341">VIQIFKMSLPTSGPSWSCLQDGKGIVRQENKLFVVDLKLKKVIIDIVMKQPYMNYAAVVIDKYYYEITDKIIKIDLYNKVTEEFVLPIQNLRPKAYIFSKIMFLLCDETIYGLDLNEMEMFEICPFVRCSKLFQFSDEEIGCIVDGELSLVNLMTGDLYQDQMPLKNAFTFKLNLEECIQIADHIEADEILYKSKSSYKNAFPGFLGDKILLADQKGNLEVLQSEMFCEVQKEFKELRFKRLEQEQNSEQETSKMVEKVHKIANSAQKMLPDVENAEKFLINAITLVFNDQGDNQPENKELKQKQIELAEKEAFLVQLKGRQSGNVEKGTTFEEIEAKYSILIQQKDAETAKLMKQLPFDLNEAADSLVIKQLRNDECDLIEKIRSLIQSKGYNTTLQQLK</sequence>
<dbReference type="AlphaFoldDB" id="A0A146JXV0"/>
<reference evidence="1" key="1">
    <citation type="submission" date="2015-07" db="EMBL/GenBank/DDBJ databases">
        <title>Adaptation to a free-living lifestyle via gene acquisitions in the diplomonad Trepomonas sp. PC1.</title>
        <authorList>
            <person name="Xu F."/>
            <person name="Jerlstrom-Hultqvist J."/>
            <person name="Kolisko M."/>
            <person name="Simpson A.G.B."/>
            <person name="Roger A.J."/>
            <person name="Svard S.G."/>
            <person name="Andersson J.O."/>
        </authorList>
    </citation>
    <scope>NUCLEOTIDE SEQUENCE</scope>
    <source>
        <strain evidence="1">PC1</strain>
    </source>
</reference>